<dbReference type="Proteomes" id="UP000077856">
    <property type="component" value="Chromosome"/>
</dbReference>
<dbReference type="InterPro" id="IPR009045">
    <property type="entry name" value="Zn_M74/Hedgehog-like"/>
</dbReference>
<dbReference type="EMBL" id="CP015506">
    <property type="protein sequence ID" value="AND39811.1"/>
    <property type="molecule type" value="Genomic_DNA"/>
</dbReference>
<dbReference type="STRING" id="1196031.A361_11890"/>
<keyword evidence="1" id="KW-1133">Transmembrane helix</keyword>
<dbReference type="InterPro" id="IPR039561">
    <property type="entry name" value="Peptidase_M15C"/>
</dbReference>
<accession>A0A161J5E1</accession>
<dbReference type="Gene3D" id="3.30.1380.10">
    <property type="match status" value="1"/>
</dbReference>
<dbReference type="eggNOG" id="COG1876">
    <property type="taxonomic scope" value="Bacteria"/>
</dbReference>
<organism evidence="3 4">
    <name type="scientific">Cytobacillus oceanisediminis 2691</name>
    <dbReference type="NCBI Taxonomy" id="1196031"/>
    <lineage>
        <taxon>Bacteria</taxon>
        <taxon>Bacillati</taxon>
        <taxon>Bacillota</taxon>
        <taxon>Bacilli</taxon>
        <taxon>Bacillales</taxon>
        <taxon>Bacillaceae</taxon>
        <taxon>Cytobacillus</taxon>
    </lineage>
</organism>
<evidence type="ECO:0000313" key="3">
    <source>
        <dbReference type="EMBL" id="AND39811.1"/>
    </source>
</evidence>
<feature type="domain" description="Peptidase M15C" evidence="2">
    <location>
        <begin position="97"/>
        <end position="166"/>
    </location>
</feature>
<keyword evidence="1" id="KW-0472">Membrane</keyword>
<dbReference type="RefSeq" id="WP_019382948.1">
    <property type="nucleotide sequence ID" value="NZ_CP015506.1"/>
</dbReference>
<dbReference type="PANTHER" id="PTHR34385">
    <property type="entry name" value="D-ALANYL-D-ALANINE CARBOXYPEPTIDASE"/>
    <property type="match status" value="1"/>
</dbReference>
<evidence type="ECO:0000256" key="1">
    <source>
        <dbReference type="SAM" id="Phobius"/>
    </source>
</evidence>
<proteinExistence type="predicted"/>
<dbReference type="AlphaFoldDB" id="A0A161J5E1"/>
<evidence type="ECO:0000313" key="4">
    <source>
        <dbReference type="Proteomes" id="UP000077856"/>
    </source>
</evidence>
<dbReference type="GO" id="GO:0008233">
    <property type="term" value="F:peptidase activity"/>
    <property type="evidence" value="ECO:0007669"/>
    <property type="project" value="InterPro"/>
</dbReference>
<reference evidence="3 4" key="1">
    <citation type="submission" date="2016-04" db="EMBL/GenBank/DDBJ databases">
        <title>Complete genome sequence of Bacillus oceanisediminis strain 2691.</title>
        <authorList>
            <person name="Jeong H."/>
            <person name="Kim H.J."/>
            <person name="Lee D.-W."/>
        </authorList>
    </citation>
    <scope>NUCLEOTIDE SEQUENCE [LARGE SCALE GENOMIC DNA]</scope>
    <source>
        <strain evidence="3 4">2691</strain>
    </source>
</reference>
<dbReference type="CDD" id="cd14845">
    <property type="entry name" value="L-Ala-D-Glu_peptidase_like"/>
    <property type="match status" value="1"/>
</dbReference>
<protein>
    <submittedName>
        <fullName evidence="3">Peptidase M15</fullName>
    </submittedName>
</protein>
<evidence type="ECO:0000259" key="2">
    <source>
        <dbReference type="Pfam" id="PF13539"/>
    </source>
</evidence>
<dbReference type="PANTHER" id="PTHR34385:SF1">
    <property type="entry name" value="PEPTIDOGLYCAN L-ALANYL-D-GLUTAMATE ENDOPEPTIDASE CWLK"/>
    <property type="match status" value="1"/>
</dbReference>
<sequence>MPVKSLLKLVVFLLILSAIGLIVYEYSRYYIGPPNLEDTSLPTALHPAVAEKKDQLISQAADKGINVVITQDFRSIEEQDALYEKGRTAEGSIVTHAKGGESYHNFGLAIDFALMSVDGQVIWDMNYDSNGNSKADWDEVVEIAKELGFEWGGDWTQFKDYPHLQMDFGLTIWELQRGKRPPETE</sequence>
<dbReference type="Pfam" id="PF13539">
    <property type="entry name" value="Peptidase_M15_4"/>
    <property type="match status" value="1"/>
</dbReference>
<gene>
    <name evidence="3" type="ORF">A361_11890</name>
</gene>
<dbReference type="KEGG" id="bon:A361_11890"/>
<feature type="transmembrane region" description="Helical" evidence="1">
    <location>
        <begin position="6"/>
        <end position="24"/>
    </location>
</feature>
<name>A0A161J5E1_9BACI</name>
<dbReference type="InterPro" id="IPR052179">
    <property type="entry name" value="DD-CPase-like"/>
</dbReference>
<keyword evidence="1" id="KW-0812">Transmembrane</keyword>
<dbReference type="SUPFAM" id="SSF55166">
    <property type="entry name" value="Hedgehog/DD-peptidase"/>
    <property type="match status" value="1"/>
</dbReference>